<sequence>SSKALLFLALSQQFLLLHWSEEDVYEMLWQENLNLAEKTLKLPFLQHMQSGDLQAENYINFMIQDIYYLAKVTDMLKEMSKKVQKPPDLKAFMQGRSESYERFRTEMLKTFNLKGVSEIKVNPAIEGYLKTYQSVMAKDEPIMFAVSLLPCSRLWVWLKKSNMGGHPEKHYKALLNKYLTTKDDIKRAKEIFQDQMMNEYNFFKESLQN</sequence>
<dbReference type="Gene3D" id="1.20.910.10">
    <property type="entry name" value="Heme oxygenase-like"/>
    <property type="match status" value="1"/>
</dbReference>
<dbReference type="GeneTree" id="ENSGT01030000234852"/>
<dbReference type="InterPro" id="IPR004305">
    <property type="entry name" value="Thiaminase-2/PQQC"/>
</dbReference>
<name>A0A3Q2U210_FUNHE</name>
<keyword evidence="1" id="KW-0732">Signal</keyword>
<proteinExistence type="predicted"/>
<evidence type="ECO:0000259" key="2">
    <source>
        <dbReference type="Pfam" id="PF03070"/>
    </source>
</evidence>
<dbReference type="STRING" id="8078.ENSFHEP00000023570"/>
<dbReference type="SUPFAM" id="SSF48613">
    <property type="entry name" value="Heme oxygenase-like"/>
    <property type="match status" value="1"/>
</dbReference>
<dbReference type="GO" id="GO:0005829">
    <property type="term" value="C:cytosol"/>
    <property type="evidence" value="ECO:0007669"/>
    <property type="project" value="TreeGrafter"/>
</dbReference>
<feature type="chain" id="PRO_5018682957" description="Thiaminase-2/PQQC domain-containing protein" evidence="1">
    <location>
        <begin position="21"/>
        <end position="209"/>
    </location>
</feature>
<organism evidence="3 4">
    <name type="scientific">Fundulus heteroclitus</name>
    <name type="common">Killifish</name>
    <name type="synonym">Mummichog</name>
    <dbReference type="NCBI Taxonomy" id="8078"/>
    <lineage>
        <taxon>Eukaryota</taxon>
        <taxon>Metazoa</taxon>
        <taxon>Chordata</taxon>
        <taxon>Craniata</taxon>
        <taxon>Vertebrata</taxon>
        <taxon>Euteleostomi</taxon>
        <taxon>Actinopterygii</taxon>
        <taxon>Neopterygii</taxon>
        <taxon>Teleostei</taxon>
        <taxon>Neoteleostei</taxon>
        <taxon>Acanthomorphata</taxon>
        <taxon>Ovalentaria</taxon>
        <taxon>Atherinomorphae</taxon>
        <taxon>Cyprinodontiformes</taxon>
        <taxon>Fundulidae</taxon>
        <taxon>Fundulus</taxon>
    </lineage>
</organism>
<feature type="domain" description="Thiaminase-2/PQQC" evidence="2">
    <location>
        <begin position="43"/>
        <end position="178"/>
    </location>
</feature>
<dbReference type="PANTHER" id="PTHR43198">
    <property type="entry name" value="BIFUNCTIONAL TH2 PROTEIN"/>
    <property type="match status" value="1"/>
</dbReference>
<keyword evidence="4" id="KW-1185">Reference proteome</keyword>
<dbReference type="PANTHER" id="PTHR43198:SF2">
    <property type="entry name" value="SI:CH1073-67J19.1-RELATED"/>
    <property type="match status" value="1"/>
</dbReference>
<dbReference type="InterPro" id="IPR050967">
    <property type="entry name" value="Thiamine_Salvage_TenA"/>
</dbReference>
<dbReference type="Proteomes" id="UP000265000">
    <property type="component" value="Unplaced"/>
</dbReference>
<reference evidence="3" key="2">
    <citation type="submission" date="2025-09" db="UniProtKB">
        <authorList>
            <consortium name="Ensembl"/>
        </authorList>
    </citation>
    <scope>IDENTIFICATION</scope>
</reference>
<evidence type="ECO:0000313" key="4">
    <source>
        <dbReference type="Proteomes" id="UP000265000"/>
    </source>
</evidence>
<protein>
    <recommendedName>
        <fullName evidence="2">Thiaminase-2/PQQC domain-containing protein</fullName>
    </recommendedName>
</protein>
<evidence type="ECO:0000313" key="3">
    <source>
        <dbReference type="Ensembl" id="ENSFHEP00000023570.1"/>
    </source>
</evidence>
<evidence type="ECO:0000256" key="1">
    <source>
        <dbReference type="SAM" id="SignalP"/>
    </source>
</evidence>
<accession>A0A3Q2U210</accession>
<feature type="signal peptide" evidence="1">
    <location>
        <begin position="1"/>
        <end position="20"/>
    </location>
</feature>
<dbReference type="Ensembl" id="ENSFHET00000009989.1">
    <property type="protein sequence ID" value="ENSFHEP00000023570.1"/>
    <property type="gene ID" value="ENSFHEG00000004654.1"/>
</dbReference>
<dbReference type="AlphaFoldDB" id="A0A3Q2U210"/>
<dbReference type="GO" id="GO:0006772">
    <property type="term" value="P:thiamine metabolic process"/>
    <property type="evidence" value="ECO:0007669"/>
    <property type="project" value="UniProtKB-ARBA"/>
</dbReference>
<dbReference type="Pfam" id="PF03070">
    <property type="entry name" value="TENA_THI-4"/>
    <property type="match status" value="1"/>
</dbReference>
<reference evidence="3" key="1">
    <citation type="submission" date="2025-08" db="UniProtKB">
        <authorList>
            <consortium name="Ensembl"/>
        </authorList>
    </citation>
    <scope>IDENTIFICATION</scope>
</reference>
<dbReference type="InterPro" id="IPR016084">
    <property type="entry name" value="Haem_Oase-like_multi-hlx"/>
</dbReference>